<dbReference type="GO" id="GO:0046872">
    <property type="term" value="F:metal ion binding"/>
    <property type="evidence" value="ECO:0007669"/>
    <property type="project" value="UniProtKB-KW"/>
</dbReference>
<dbReference type="eggNOG" id="COG2768">
    <property type="taxonomic scope" value="Bacteria"/>
</dbReference>
<dbReference type="InterPro" id="IPR029039">
    <property type="entry name" value="Flavoprotein-like_sf"/>
</dbReference>
<dbReference type="SUPFAM" id="SSF54862">
    <property type="entry name" value="4Fe-4S ferredoxins"/>
    <property type="match status" value="1"/>
</dbReference>
<dbReference type="AlphaFoldDB" id="B1C908"/>
<feature type="domain" description="4Fe-4S ferredoxin-type" evidence="8">
    <location>
        <begin position="178"/>
        <end position="205"/>
    </location>
</feature>
<keyword evidence="7" id="KW-0411">Iron-sulfur</keyword>
<comment type="cofactor">
    <cofactor evidence="1">
        <name>[4Fe-4S] cluster</name>
        <dbReference type="ChEBI" id="CHEBI:49883"/>
    </cofactor>
</comment>
<reference evidence="9" key="1">
    <citation type="submission" date="2008-01" db="EMBL/GenBank/DDBJ databases">
        <authorList>
            <person name="Fulton L."/>
            <person name="Clifton S."/>
            <person name="Fulton B."/>
            <person name="Xu J."/>
            <person name="Minx P."/>
            <person name="Pepin K.H."/>
            <person name="Johnson M."/>
            <person name="Thiruvilangam P."/>
            <person name="Bhonagiri V."/>
            <person name="Nash W.E."/>
            <person name="Mardis E.R."/>
            <person name="Wilson R.K."/>
        </authorList>
    </citation>
    <scope>NUCLEOTIDE SEQUENCE [LARGE SCALE GENOMIC DNA]</scope>
    <source>
        <strain evidence="9">DSM 17244</strain>
    </source>
</reference>
<evidence type="ECO:0000313" key="9">
    <source>
        <dbReference type="EMBL" id="EDS72068.1"/>
    </source>
</evidence>
<name>B1C908_9FIRM</name>
<evidence type="ECO:0000256" key="2">
    <source>
        <dbReference type="ARBA" id="ARBA00003532"/>
    </source>
</evidence>
<dbReference type="Proteomes" id="UP000005178">
    <property type="component" value="Unassembled WGS sequence"/>
</dbReference>
<proteinExistence type="predicted"/>
<comment type="function">
    <text evidence="2">Ferredoxins are iron-sulfur proteins that transfer electrons in a wide variety of metabolic reactions.</text>
</comment>
<dbReference type="RefSeq" id="WP_007050538.1">
    <property type="nucleotide sequence ID" value="NZ_DS560019.1"/>
</dbReference>
<evidence type="ECO:0000256" key="3">
    <source>
        <dbReference type="ARBA" id="ARBA00013529"/>
    </source>
</evidence>
<dbReference type="InterPro" id="IPR050157">
    <property type="entry name" value="PSI_iron-sulfur_center"/>
</dbReference>
<keyword evidence="10" id="KW-1185">Reference proteome</keyword>
<dbReference type="OrthoDB" id="9813995at2"/>
<comment type="caution">
    <text evidence="9">The sequence shown here is derived from an EMBL/GenBank/DDBJ whole genome shotgun (WGS) entry which is preliminary data.</text>
</comment>
<evidence type="ECO:0000256" key="7">
    <source>
        <dbReference type="ARBA" id="ARBA00023014"/>
    </source>
</evidence>
<dbReference type="NCBIfam" id="NF038196">
    <property type="entry name" value="ferrodoxin_EFR1"/>
    <property type="match status" value="1"/>
</dbReference>
<evidence type="ECO:0000256" key="6">
    <source>
        <dbReference type="ARBA" id="ARBA00023004"/>
    </source>
</evidence>
<dbReference type="PANTHER" id="PTHR24960">
    <property type="entry name" value="PHOTOSYSTEM I IRON-SULFUR CENTER-RELATED"/>
    <property type="match status" value="1"/>
</dbReference>
<evidence type="ECO:0000256" key="5">
    <source>
        <dbReference type="ARBA" id="ARBA00022723"/>
    </source>
</evidence>
<dbReference type="GO" id="GO:0051539">
    <property type="term" value="F:4 iron, 4 sulfur cluster binding"/>
    <property type="evidence" value="ECO:0007669"/>
    <property type="project" value="UniProtKB-KW"/>
</dbReference>
<feature type="domain" description="4Fe-4S ferredoxin-type" evidence="8">
    <location>
        <begin position="206"/>
        <end position="236"/>
    </location>
</feature>
<keyword evidence="6" id="KW-0408">Iron</keyword>
<dbReference type="Gene3D" id="3.40.50.360">
    <property type="match status" value="1"/>
</dbReference>
<dbReference type="PROSITE" id="PS51379">
    <property type="entry name" value="4FE4S_FER_2"/>
    <property type="match status" value="2"/>
</dbReference>
<dbReference type="InterPro" id="IPR017896">
    <property type="entry name" value="4Fe4S_Fe-S-bd"/>
</dbReference>
<keyword evidence="4" id="KW-0004">4Fe-4S</keyword>
<keyword evidence="5" id="KW-0479">Metal-binding</keyword>
<dbReference type="PROSITE" id="PS00198">
    <property type="entry name" value="4FE4S_FER_1"/>
    <property type="match status" value="1"/>
</dbReference>
<dbReference type="InterPro" id="IPR047964">
    <property type="entry name" value="EFR1-like"/>
</dbReference>
<dbReference type="EMBL" id="ABIL02000006">
    <property type="protein sequence ID" value="EDS72068.1"/>
    <property type="molecule type" value="Genomic_DNA"/>
</dbReference>
<dbReference type="GeneID" id="98000829"/>
<evidence type="ECO:0000313" key="10">
    <source>
        <dbReference type="Proteomes" id="UP000005178"/>
    </source>
</evidence>
<sequence>MNISKVNNLFFSPTGGSEKIAKIIAGVWENDKVKNIDISIYNEDYGKYEFGSNELCIITVPSFGGRVPNAAMNNISKIKGDHTPALLVVSYGNRAYDDTLLELKETLNDNGFLCFSAIAAVAEHSIMHIYGKGRPDEDDKKELITYSKKVKDYLADNDEIKGEVNIPGNYPYKEYNGVPIKPKASDKCSECGLCAKRCPVGAIPLDNPKLTDKEKCISCMRCIEICPNNARSVNKVMLAASKKKLKKVCENRKNNDFFIE</sequence>
<dbReference type="InterPro" id="IPR017900">
    <property type="entry name" value="4Fe4S_Fe_S_CS"/>
</dbReference>
<evidence type="ECO:0000256" key="1">
    <source>
        <dbReference type="ARBA" id="ARBA00001966"/>
    </source>
</evidence>
<protein>
    <recommendedName>
        <fullName evidence="3">Ferredoxin</fullName>
    </recommendedName>
</protein>
<organism evidence="9 10">
    <name type="scientific">Anaerofustis stercorihominis DSM 17244</name>
    <dbReference type="NCBI Taxonomy" id="445971"/>
    <lineage>
        <taxon>Bacteria</taxon>
        <taxon>Bacillati</taxon>
        <taxon>Bacillota</taxon>
        <taxon>Clostridia</taxon>
        <taxon>Eubacteriales</taxon>
        <taxon>Eubacteriaceae</taxon>
        <taxon>Anaerofustis</taxon>
    </lineage>
</organism>
<evidence type="ECO:0000256" key="4">
    <source>
        <dbReference type="ARBA" id="ARBA00022485"/>
    </source>
</evidence>
<reference evidence="9" key="2">
    <citation type="submission" date="2013-08" db="EMBL/GenBank/DDBJ databases">
        <title>Draft genome sequence of Anaerofustis stercorihominis (DSM 17244).</title>
        <authorList>
            <person name="Sudarsanam P."/>
            <person name="Ley R."/>
            <person name="Guruge J."/>
            <person name="Turnbaugh P.J."/>
            <person name="Mahowald M."/>
            <person name="Liep D."/>
            <person name="Gordon J."/>
        </authorList>
    </citation>
    <scope>NUCLEOTIDE SEQUENCE</scope>
    <source>
        <strain evidence="9">DSM 17244</strain>
    </source>
</reference>
<dbReference type="PANTHER" id="PTHR24960:SF79">
    <property type="entry name" value="PHOTOSYSTEM I IRON-SULFUR CENTER"/>
    <property type="match status" value="1"/>
</dbReference>
<dbReference type="SUPFAM" id="SSF52218">
    <property type="entry name" value="Flavoproteins"/>
    <property type="match status" value="1"/>
</dbReference>
<dbReference type="Pfam" id="PF00037">
    <property type="entry name" value="Fer4"/>
    <property type="match status" value="2"/>
</dbReference>
<dbReference type="HOGENOM" id="CLU_069541_0_0_9"/>
<dbReference type="STRING" id="445971.ANASTE_01776"/>
<dbReference type="Gene3D" id="3.30.70.20">
    <property type="match status" value="1"/>
</dbReference>
<evidence type="ECO:0000259" key="8">
    <source>
        <dbReference type="PROSITE" id="PS51379"/>
    </source>
</evidence>
<accession>B1C908</accession>
<gene>
    <name evidence="9" type="ORF">ANASTE_01776</name>
</gene>